<evidence type="ECO:0000256" key="2">
    <source>
        <dbReference type="ARBA" id="ARBA00004496"/>
    </source>
</evidence>
<keyword evidence="8" id="KW-0820">tRNA-binding</keyword>
<dbReference type="Gene3D" id="3.30.56.10">
    <property type="match status" value="1"/>
</dbReference>
<gene>
    <name evidence="21" type="primary">pheT</name>
    <name evidence="21" type="ORF">NO1_2105</name>
</gene>
<dbReference type="InterPro" id="IPR005146">
    <property type="entry name" value="B3/B4_tRNA-bd"/>
</dbReference>
<dbReference type="InterPro" id="IPR045864">
    <property type="entry name" value="aa-tRNA-synth_II/BPL/LPL"/>
</dbReference>
<dbReference type="InterPro" id="IPR004532">
    <property type="entry name" value="Phe-tRNA-ligase_IIc_bsu_bact"/>
</dbReference>
<keyword evidence="14" id="KW-0694">RNA-binding</keyword>
<dbReference type="SUPFAM" id="SSF54991">
    <property type="entry name" value="Anticodon-binding domain of PheRS"/>
    <property type="match status" value="1"/>
</dbReference>
<dbReference type="InterPro" id="IPR045060">
    <property type="entry name" value="Phe-tRNA-ligase_IIc_bsu"/>
</dbReference>
<evidence type="ECO:0000259" key="20">
    <source>
        <dbReference type="PROSITE" id="PS51483"/>
    </source>
</evidence>
<dbReference type="EC" id="6.1.1.20" evidence="5"/>
<evidence type="ECO:0000256" key="18">
    <source>
        <dbReference type="ARBA" id="ARBA00049255"/>
    </source>
</evidence>
<evidence type="ECO:0000259" key="19">
    <source>
        <dbReference type="PROSITE" id="PS51447"/>
    </source>
</evidence>
<keyword evidence="11" id="KW-0547">Nucleotide-binding</keyword>
<feature type="non-terminal residue" evidence="21">
    <location>
        <position position="1"/>
    </location>
</feature>
<evidence type="ECO:0000256" key="6">
    <source>
        <dbReference type="ARBA" id="ARBA00017032"/>
    </source>
</evidence>
<dbReference type="InterPro" id="IPR005147">
    <property type="entry name" value="tRNA_synthase_B5-dom"/>
</dbReference>
<dbReference type="InterPro" id="IPR005121">
    <property type="entry name" value="Fdx_antiC-bd"/>
</dbReference>
<dbReference type="NCBIfam" id="TIGR00472">
    <property type="entry name" value="pheT_bact"/>
    <property type="match status" value="1"/>
</dbReference>
<dbReference type="GO" id="GO:0005524">
    <property type="term" value="F:ATP binding"/>
    <property type="evidence" value="ECO:0007669"/>
    <property type="project" value="UniProtKB-KW"/>
</dbReference>
<reference evidence="21 22" key="1">
    <citation type="journal article" date="2019" name="ISME J.">
        <title>Genome analyses of uncultured TG2/ZB3 bacteria in 'Margulisbacteria' specifically attached to ectosymbiotic spirochetes of protists in the termite gut.</title>
        <authorList>
            <person name="Utami Y.D."/>
            <person name="Kuwahara H."/>
            <person name="Igai K."/>
            <person name="Murakami T."/>
            <person name="Sugaya K."/>
            <person name="Morikawa T."/>
            <person name="Nagura Y."/>
            <person name="Yuki M."/>
            <person name="Deevong P."/>
            <person name="Inoue T."/>
            <person name="Kihara K."/>
            <person name="Lo N."/>
            <person name="Yamada A."/>
            <person name="Ohkuma M."/>
            <person name="Hongoh Y."/>
        </authorList>
    </citation>
    <scope>NUCLEOTIDE SEQUENCE [LARGE SCALE GENOMIC DNA]</scope>
    <source>
        <strain evidence="21">NkOx7-01</strain>
    </source>
</reference>
<keyword evidence="7" id="KW-0963">Cytoplasm</keyword>
<dbReference type="SMART" id="SM00896">
    <property type="entry name" value="FDX-ACB"/>
    <property type="match status" value="1"/>
</dbReference>
<evidence type="ECO:0000256" key="17">
    <source>
        <dbReference type="ARBA" id="ARBA00033189"/>
    </source>
</evidence>
<dbReference type="GO" id="GO:0000287">
    <property type="term" value="F:magnesium ion binding"/>
    <property type="evidence" value="ECO:0007669"/>
    <property type="project" value="InterPro"/>
</dbReference>
<dbReference type="Gene3D" id="3.30.70.380">
    <property type="entry name" value="Ferrodoxin-fold anticodon-binding domain"/>
    <property type="match status" value="1"/>
</dbReference>
<name>A0A388TFY0_TERA1</name>
<evidence type="ECO:0000256" key="1">
    <source>
        <dbReference type="ARBA" id="ARBA00001946"/>
    </source>
</evidence>
<evidence type="ECO:0000256" key="8">
    <source>
        <dbReference type="ARBA" id="ARBA00022555"/>
    </source>
</evidence>
<dbReference type="GO" id="GO:0004826">
    <property type="term" value="F:phenylalanine-tRNA ligase activity"/>
    <property type="evidence" value="ECO:0007669"/>
    <property type="project" value="UniProtKB-EC"/>
</dbReference>
<dbReference type="InterPro" id="IPR020825">
    <property type="entry name" value="Phe-tRNA_synthase-like_B3/B4"/>
</dbReference>
<dbReference type="SUPFAM" id="SSF56037">
    <property type="entry name" value="PheT/TilS domain"/>
    <property type="match status" value="1"/>
</dbReference>
<comment type="cofactor">
    <cofactor evidence="1">
        <name>Mg(2+)</name>
        <dbReference type="ChEBI" id="CHEBI:18420"/>
    </cofactor>
</comment>
<evidence type="ECO:0000256" key="9">
    <source>
        <dbReference type="ARBA" id="ARBA00022598"/>
    </source>
</evidence>
<dbReference type="SMART" id="SM00873">
    <property type="entry name" value="B3_4"/>
    <property type="match status" value="1"/>
</dbReference>
<comment type="catalytic activity">
    <reaction evidence="18">
        <text>tRNA(Phe) + L-phenylalanine + ATP = L-phenylalanyl-tRNA(Phe) + AMP + diphosphate + H(+)</text>
        <dbReference type="Rhea" id="RHEA:19413"/>
        <dbReference type="Rhea" id="RHEA-COMP:9668"/>
        <dbReference type="Rhea" id="RHEA-COMP:9699"/>
        <dbReference type="ChEBI" id="CHEBI:15378"/>
        <dbReference type="ChEBI" id="CHEBI:30616"/>
        <dbReference type="ChEBI" id="CHEBI:33019"/>
        <dbReference type="ChEBI" id="CHEBI:58095"/>
        <dbReference type="ChEBI" id="CHEBI:78442"/>
        <dbReference type="ChEBI" id="CHEBI:78531"/>
        <dbReference type="ChEBI" id="CHEBI:456215"/>
        <dbReference type="EC" id="6.1.1.20"/>
    </reaction>
</comment>
<evidence type="ECO:0000256" key="12">
    <source>
        <dbReference type="ARBA" id="ARBA00022840"/>
    </source>
</evidence>
<keyword evidence="9" id="KW-0436">Ligase</keyword>
<keyword evidence="12" id="KW-0067">ATP-binding</keyword>
<dbReference type="PROSITE" id="PS51483">
    <property type="entry name" value="B5"/>
    <property type="match status" value="1"/>
</dbReference>
<dbReference type="PANTHER" id="PTHR10947">
    <property type="entry name" value="PHENYLALANYL-TRNA SYNTHETASE BETA CHAIN AND LEUCINE-RICH REPEAT-CONTAINING PROTEIN 47"/>
    <property type="match status" value="1"/>
</dbReference>
<comment type="subunit">
    <text evidence="4">Tetramer of two alpha and two beta subunits.</text>
</comment>
<dbReference type="PANTHER" id="PTHR10947:SF0">
    <property type="entry name" value="PHENYLALANINE--TRNA LIGASE BETA SUBUNIT"/>
    <property type="match status" value="1"/>
</dbReference>
<evidence type="ECO:0000256" key="11">
    <source>
        <dbReference type="ARBA" id="ARBA00022741"/>
    </source>
</evidence>
<accession>A0A388TFY0</accession>
<dbReference type="SMART" id="SM00874">
    <property type="entry name" value="B5"/>
    <property type="match status" value="1"/>
</dbReference>
<keyword evidence="13" id="KW-0460">Magnesium</keyword>
<evidence type="ECO:0000256" key="3">
    <source>
        <dbReference type="ARBA" id="ARBA00008653"/>
    </source>
</evidence>
<evidence type="ECO:0000313" key="22">
    <source>
        <dbReference type="Proteomes" id="UP000269352"/>
    </source>
</evidence>
<dbReference type="GO" id="GO:0006432">
    <property type="term" value="P:phenylalanyl-tRNA aminoacylation"/>
    <property type="evidence" value="ECO:0007669"/>
    <property type="project" value="InterPro"/>
</dbReference>
<comment type="similarity">
    <text evidence="3">Belongs to the phenylalanyl-tRNA synthetase beta subunit family. Type 1 subfamily.</text>
</comment>
<dbReference type="PROSITE" id="PS51447">
    <property type="entry name" value="FDX_ACB"/>
    <property type="match status" value="1"/>
</dbReference>
<keyword evidence="10" id="KW-0479">Metal-binding</keyword>
<evidence type="ECO:0000256" key="7">
    <source>
        <dbReference type="ARBA" id="ARBA00022490"/>
    </source>
</evidence>
<evidence type="ECO:0000256" key="4">
    <source>
        <dbReference type="ARBA" id="ARBA00011209"/>
    </source>
</evidence>
<dbReference type="HAMAP" id="MF_00283">
    <property type="entry name" value="Phe_tRNA_synth_beta1"/>
    <property type="match status" value="1"/>
</dbReference>
<evidence type="ECO:0000313" key="21">
    <source>
        <dbReference type="EMBL" id="GBR75041.1"/>
    </source>
</evidence>
<comment type="caution">
    <text evidence="21">The sequence shown here is derived from an EMBL/GenBank/DDBJ whole genome shotgun (WGS) entry which is preliminary data.</text>
</comment>
<feature type="domain" description="FDX-ACB" evidence="19">
    <location>
        <begin position="507"/>
        <end position="600"/>
    </location>
</feature>
<evidence type="ECO:0000256" key="10">
    <source>
        <dbReference type="ARBA" id="ARBA00022723"/>
    </source>
</evidence>
<dbReference type="Gene3D" id="3.30.930.10">
    <property type="entry name" value="Bira Bifunctional Protein, Domain 2"/>
    <property type="match status" value="1"/>
</dbReference>
<organism evidence="21 22">
    <name type="scientific">Termititenax aidoneus</name>
    <dbReference type="NCBI Taxonomy" id="2218524"/>
    <lineage>
        <taxon>Bacteria</taxon>
        <taxon>Bacillati</taxon>
        <taxon>Candidatus Margulisiibacteriota</taxon>
        <taxon>Candidatus Termititenacia</taxon>
        <taxon>Candidatus Termititenacales</taxon>
        <taxon>Candidatus Termititenacaceae</taxon>
        <taxon>Candidatus Termititenax</taxon>
    </lineage>
</organism>
<dbReference type="EMBL" id="BGZN01000138">
    <property type="protein sequence ID" value="GBR75041.1"/>
    <property type="molecule type" value="Genomic_DNA"/>
</dbReference>
<protein>
    <recommendedName>
        <fullName evidence="6">Phenylalanine--tRNA ligase beta subunit</fullName>
        <ecNumber evidence="5">6.1.1.20</ecNumber>
    </recommendedName>
    <alternativeName>
        <fullName evidence="17">Phenylalanyl-tRNA synthetase beta subunit</fullName>
    </alternativeName>
</protein>
<dbReference type="AlphaFoldDB" id="A0A388TFY0"/>
<dbReference type="GO" id="GO:0000049">
    <property type="term" value="F:tRNA binding"/>
    <property type="evidence" value="ECO:0007669"/>
    <property type="project" value="UniProtKB-KW"/>
</dbReference>
<evidence type="ECO:0000256" key="5">
    <source>
        <dbReference type="ARBA" id="ARBA00012814"/>
    </source>
</evidence>
<dbReference type="Pfam" id="PF17759">
    <property type="entry name" value="tRNA_synthFbeta"/>
    <property type="match status" value="1"/>
</dbReference>
<dbReference type="InterPro" id="IPR041616">
    <property type="entry name" value="PheRS_beta_core"/>
</dbReference>
<evidence type="ECO:0000256" key="16">
    <source>
        <dbReference type="ARBA" id="ARBA00023146"/>
    </source>
</evidence>
<proteinExistence type="inferred from homology"/>
<feature type="domain" description="B5" evidence="20">
    <location>
        <begin position="213"/>
        <end position="289"/>
    </location>
</feature>
<evidence type="ECO:0000256" key="14">
    <source>
        <dbReference type="ARBA" id="ARBA00022884"/>
    </source>
</evidence>
<dbReference type="FunFam" id="3.30.70.380:FF:000001">
    <property type="entry name" value="Phenylalanine--tRNA ligase beta subunit"/>
    <property type="match status" value="1"/>
</dbReference>
<dbReference type="InterPro" id="IPR036690">
    <property type="entry name" value="Fdx_antiC-bd_sf"/>
</dbReference>
<keyword evidence="22" id="KW-1185">Reference proteome</keyword>
<evidence type="ECO:0000256" key="13">
    <source>
        <dbReference type="ARBA" id="ARBA00022842"/>
    </source>
</evidence>
<dbReference type="Gene3D" id="3.50.40.10">
    <property type="entry name" value="Phenylalanyl-trna Synthetase, Chain B, domain 3"/>
    <property type="match status" value="1"/>
</dbReference>
<keyword evidence="15" id="KW-0648">Protein biosynthesis</keyword>
<dbReference type="SUPFAM" id="SSF46955">
    <property type="entry name" value="Putative DNA-binding domain"/>
    <property type="match status" value="1"/>
</dbReference>
<evidence type="ECO:0000256" key="15">
    <source>
        <dbReference type="ARBA" id="ARBA00022917"/>
    </source>
</evidence>
<comment type="subcellular location">
    <subcellularLocation>
        <location evidence="2">Cytoplasm</location>
    </subcellularLocation>
</comment>
<dbReference type="CDD" id="cd00769">
    <property type="entry name" value="PheRS_beta_core"/>
    <property type="match status" value="1"/>
</dbReference>
<keyword evidence="16" id="KW-0030">Aminoacyl-tRNA synthetase</keyword>
<dbReference type="Pfam" id="PF03483">
    <property type="entry name" value="B3_4"/>
    <property type="match status" value="1"/>
</dbReference>
<dbReference type="SUPFAM" id="SSF55681">
    <property type="entry name" value="Class II aaRS and biotin synthetases"/>
    <property type="match status" value="1"/>
</dbReference>
<dbReference type="InterPro" id="IPR009061">
    <property type="entry name" value="DNA-bd_dom_put_sf"/>
</dbReference>
<dbReference type="Pfam" id="PF03484">
    <property type="entry name" value="B5"/>
    <property type="match status" value="1"/>
</dbReference>
<dbReference type="GO" id="GO:0009328">
    <property type="term" value="C:phenylalanine-tRNA ligase complex"/>
    <property type="evidence" value="ECO:0007669"/>
    <property type="project" value="TreeGrafter"/>
</dbReference>
<dbReference type="Proteomes" id="UP000269352">
    <property type="component" value="Unassembled WGS sequence"/>
</dbReference>
<sequence>KLPEIKKDIKTGTQKKADITIEAPDLCGRYMSCILKVQVAPSPEWLQKKLRAAGLRPINNVVDVTNFVLNEIGQPLHTFDYAKLRGGKIIIRRAQRGESIQTLDEKQIKLTEDMLVIADAEKPSCLAGIMGGLESGVSENTQYILLEAAYFNPLSIRQTSRATALRSDSSIRYEKQISFDGVADGFYRAIDLFRQTAQAEVVSNIVDLDPGRPQPTIIELRPAKVGQILGVDIPEPKITEILTSLRFQLQKKGNNYLVTVPSGRAHDVYREIDLIEEIARIYGYAEIPSTYPQLTVQPESLSKKEQVLKVLRRVLQAGGLSETLNYSMTAPDIYQKIGLPEQFQDPIKITNPLSVEESVLRQSLLPQLIKAVSANQDQQIPNVALYEIGRVYTRQGEREQAAAVFTGDLSIGSLRKEQTVQADFFTLKGLVEAILSECGVPLKKLQRSKSPFLHPGKSFDLPMLSAGELSPLILKKLGLTRPVFALNIELDLLAKMADFEKVFADFSAYPAATRDMAFLVDKKITAAEIEKVIHTAAGENVERVELFDYYTGQNIPDGKVSVAYSLTYRAPDRTLKDEEITKMHENIVQELKRELKAELR</sequence>
<dbReference type="Pfam" id="PF03147">
    <property type="entry name" value="FDX-ACB"/>
    <property type="match status" value="1"/>
</dbReference>